<keyword evidence="1" id="KW-0812">Transmembrane</keyword>
<dbReference type="Proteomes" id="UP000663852">
    <property type="component" value="Unassembled WGS sequence"/>
</dbReference>
<keyword evidence="1" id="KW-1133">Transmembrane helix</keyword>
<feature type="transmembrane region" description="Helical" evidence="1">
    <location>
        <begin position="6"/>
        <end position="24"/>
    </location>
</feature>
<name>A0A815URP7_ADIRI</name>
<keyword evidence="4" id="KW-1185">Reference proteome</keyword>
<sequence length="69" mass="7723">MDQHPINCFIIHIILNLILVAGYVNNRVQKFSFICLNATSTTISVGAIRLSNSSSMTTTNRISSIIRWL</sequence>
<dbReference type="Proteomes" id="UP000663828">
    <property type="component" value="Unassembled WGS sequence"/>
</dbReference>
<reference evidence="3" key="1">
    <citation type="submission" date="2021-02" db="EMBL/GenBank/DDBJ databases">
        <authorList>
            <person name="Nowell W R."/>
        </authorList>
    </citation>
    <scope>NUCLEOTIDE SEQUENCE</scope>
</reference>
<evidence type="ECO:0000313" key="3">
    <source>
        <dbReference type="EMBL" id="CAF1517576.1"/>
    </source>
</evidence>
<protein>
    <submittedName>
        <fullName evidence="3">Uncharacterized protein</fullName>
    </submittedName>
</protein>
<accession>A0A815URP7</accession>
<dbReference type="EMBL" id="CAJNOR010003160">
    <property type="protein sequence ID" value="CAF1383985.1"/>
    <property type="molecule type" value="Genomic_DNA"/>
</dbReference>
<evidence type="ECO:0000256" key="1">
    <source>
        <dbReference type="SAM" id="Phobius"/>
    </source>
</evidence>
<keyword evidence="1" id="KW-0472">Membrane</keyword>
<dbReference type="EMBL" id="CAJNOJ010000743">
    <property type="protein sequence ID" value="CAF1517576.1"/>
    <property type="molecule type" value="Genomic_DNA"/>
</dbReference>
<evidence type="ECO:0000313" key="4">
    <source>
        <dbReference type="Proteomes" id="UP000663828"/>
    </source>
</evidence>
<proteinExistence type="predicted"/>
<organism evidence="3 5">
    <name type="scientific">Adineta ricciae</name>
    <name type="common">Rotifer</name>
    <dbReference type="NCBI Taxonomy" id="249248"/>
    <lineage>
        <taxon>Eukaryota</taxon>
        <taxon>Metazoa</taxon>
        <taxon>Spiralia</taxon>
        <taxon>Gnathifera</taxon>
        <taxon>Rotifera</taxon>
        <taxon>Eurotatoria</taxon>
        <taxon>Bdelloidea</taxon>
        <taxon>Adinetida</taxon>
        <taxon>Adinetidae</taxon>
        <taxon>Adineta</taxon>
    </lineage>
</organism>
<evidence type="ECO:0000313" key="2">
    <source>
        <dbReference type="EMBL" id="CAF1383985.1"/>
    </source>
</evidence>
<comment type="caution">
    <text evidence="3">The sequence shown here is derived from an EMBL/GenBank/DDBJ whole genome shotgun (WGS) entry which is preliminary data.</text>
</comment>
<evidence type="ECO:0000313" key="5">
    <source>
        <dbReference type="Proteomes" id="UP000663852"/>
    </source>
</evidence>
<dbReference type="AlphaFoldDB" id="A0A815URP7"/>
<gene>
    <name evidence="3" type="ORF">EDS130_LOCUS43657</name>
    <name evidence="2" type="ORF">XAT740_LOCUS33231</name>
</gene>